<evidence type="ECO:0000313" key="5">
    <source>
        <dbReference type="EMBL" id="KAF7767738.1"/>
    </source>
</evidence>
<dbReference type="RefSeq" id="WP_010366010.1">
    <property type="nucleotide sequence ID" value="NZ_AHBZ03000023.1"/>
</dbReference>
<dbReference type="SUPFAM" id="SSF51197">
    <property type="entry name" value="Clavaminate synthase-like"/>
    <property type="match status" value="1"/>
</dbReference>
<feature type="domain" description="TauD/TfdA-like" evidence="4">
    <location>
        <begin position="26"/>
        <end position="308"/>
    </location>
</feature>
<keyword evidence="3" id="KW-0045">Antibiotic biosynthesis</keyword>
<dbReference type="InterPro" id="IPR050411">
    <property type="entry name" value="AlphaKG_dependent_hydroxylases"/>
</dbReference>
<dbReference type="Gene3D" id="3.60.130.10">
    <property type="entry name" value="Clavaminate synthase-like"/>
    <property type="match status" value="1"/>
</dbReference>
<sequence length="321" mass="37024">MHMVNLGFINESKLPIQVEAIDSKQDVTSWAKENKQEVLTLLDEHAGILFRGFDIPDVPAFEGFVQGLFENLKGDYGDLPKADGSKKIYKSTPYPDNMKILFHNESSHLNIWPQKQWFFCEHPSKVGGHTPIVDCRKVYEDLSPMVKGMFKEKGLKYIRTFRKRLDVHWSDFYKTDCKAEVEKICNNSGTQFEWFANDVLQTSNLAPAIVNHPKTNELSFFNQVQLHHPSYLDPSVREMLVEMYGENKLPRNVLFGDGTKIPDEVLEEVNACYDKHAIRFDWQQGDILMLDNMLIAHARDEFEGKRKIGVAMGDMFQNITD</sequence>
<name>A0AAD4AGH8_9GAMM</name>
<dbReference type="Pfam" id="PF02668">
    <property type="entry name" value="TauD"/>
    <property type="match status" value="1"/>
</dbReference>
<evidence type="ECO:0000313" key="6">
    <source>
        <dbReference type="Proteomes" id="UP000016487"/>
    </source>
</evidence>
<gene>
    <name evidence="5" type="ORF">PCIT_a3825</name>
</gene>
<reference evidence="5" key="1">
    <citation type="journal article" date="2012" name="J. Bacteriol.">
        <title>Genome sequences of type strains of seven species of the marine bacterium Pseudoalteromonas.</title>
        <authorList>
            <person name="Xie B.B."/>
            <person name="Shu Y.L."/>
            <person name="Qin Q.L."/>
            <person name="Rong J.C."/>
            <person name="Zhang X.Y."/>
            <person name="Chen X.L."/>
            <person name="Shi M."/>
            <person name="He H.L."/>
            <person name="Zhou B.C."/>
            <person name="Zhang Y.Z."/>
        </authorList>
    </citation>
    <scope>NUCLEOTIDE SEQUENCE</scope>
    <source>
        <strain evidence="5">DSM 8771</strain>
    </source>
</reference>
<dbReference type="EMBL" id="AHBZ03000023">
    <property type="protein sequence ID" value="KAF7767738.1"/>
    <property type="molecule type" value="Genomic_DNA"/>
</dbReference>
<comment type="cofactor">
    <cofactor evidence="1">
        <name>Fe(2+)</name>
        <dbReference type="ChEBI" id="CHEBI:29033"/>
    </cofactor>
</comment>
<dbReference type="GO" id="GO:0017000">
    <property type="term" value="P:antibiotic biosynthetic process"/>
    <property type="evidence" value="ECO:0007669"/>
    <property type="project" value="UniProtKB-KW"/>
</dbReference>
<dbReference type="InterPro" id="IPR003819">
    <property type="entry name" value="TauD/TfdA-like"/>
</dbReference>
<proteinExistence type="predicted"/>
<organism evidence="5 6">
    <name type="scientific">Pseudoalteromonas citrea</name>
    <dbReference type="NCBI Taxonomy" id="43655"/>
    <lineage>
        <taxon>Bacteria</taxon>
        <taxon>Pseudomonadati</taxon>
        <taxon>Pseudomonadota</taxon>
        <taxon>Gammaproteobacteria</taxon>
        <taxon>Alteromonadales</taxon>
        <taxon>Pseudoalteromonadaceae</taxon>
        <taxon>Pseudoalteromonas</taxon>
    </lineage>
</organism>
<evidence type="ECO:0000256" key="3">
    <source>
        <dbReference type="ARBA" id="ARBA00023194"/>
    </source>
</evidence>
<dbReference type="PANTHER" id="PTHR10696:SF56">
    <property type="entry name" value="TAUD_TFDA-LIKE DOMAIN-CONTAINING PROTEIN"/>
    <property type="match status" value="1"/>
</dbReference>
<keyword evidence="2" id="KW-0560">Oxidoreductase</keyword>
<dbReference type="AlphaFoldDB" id="A0AAD4AGH8"/>
<dbReference type="InterPro" id="IPR042098">
    <property type="entry name" value="TauD-like_sf"/>
</dbReference>
<dbReference type="GO" id="GO:0016706">
    <property type="term" value="F:2-oxoglutarate-dependent dioxygenase activity"/>
    <property type="evidence" value="ECO:0007669"/>
    <property type="project" value="UniProtKB-ARBA"/>
</dbReference>
<evidence type="ECO:0000256" key="1">
    <source>
        <dbReference type="ARBA" id="ARBA00001954"/>
    </source>
</evidence>
<dbReference type="PANTHER" id="PTHR10696">
    <property type="entry name" value="GAMMA-BUTYROBETAINE HYDROXYLASE-RELATED"/>
    <property type="match status" value="1"/>
</dbReference>
<comment type="caution">
    <text evidence="5">The sequence shown here is derived from an EMBL/GenBank/DDBJ whole genome shotgun (WGS) entry which is preliminary data.</text>
</comment>
<accession>A0AAD4AGH8</accession>
<evidence type="ECO:0000256" key="2">
    <source>
        <dbReference type="ARBA" id="ARBA00023002"/>
    </source>
</evidence>
<protein>
    <recommendedName>
        <fullName evidence="4">TauD/TfdA-like domain-containing protein</fullName>
    </recommendedName>
</protein>
<dbReference type="Proteomes" id="UP000016487">
    <property type="component" value="Unassembled WGS sequence"/>
</dbReference>
<reference evidence="5" key="2">
    <citation type="submission" date="2015-03" db="EMBL/GenBank/DDBJ databases">
        <title>Genome sequence of Pseudoalteromonas citrea.</title>
        <authorList>
            <person name="Xie B.-B."/>
            <person name="Rong J.-C."/>
            <person name="Qin Q.-L."/>
            <person name="Zhang Y.-Z."/>
        </authorList>
    </citation>
    <scope>NUCLEOTIDE SEQUENCE</scope>
    <source>
        <strain evidence="5">DSM 8771</strain>
    </source>
</reference>
<evidence type="ECO:0000259" key="4">
    <source>
        <dbReference type="Pfam" id="PF02668"/>
    </source>
</evidence>